<dbReference type="SUPFAM" id="SSF54373">
    <property type="entry name" value="FAD-linked reductases, C-terminal domain"/>
    <property type="match status" value="1"/>
</dbReference>
<evidence type="ECO:0000256" key="5">
    <source>
        <dbReference type="ARBA" id="ARBA00022512"/>
    </source>
</evidence>
<feature type="active site" description="Proton donor" evidence="7">
    <location>
        <position position="535"/>
    </location>
</feature>
<evidence type="ECO:0000256" key="9">
    <source>
        <dbReference type="SAM" id="SignalP"/>
    </source>
</evidence>
<dbReference type="GO" id="GO:0050660">
    <property type="term" value="F:flavin adenine dinucleotide binding"/>
    <property type="evidence" value="ECO:0007669"/>
    <property type="project" value="InterPro"/>
</dbReference>
<reference evidence="11" key="1">
    <citation type="submission" date="2021-07" db="EMBL/GenBank/DDBJ databases">
        <authorList>
            <person name="Branca A.L. A."/>
        </authorList>
    </citation>
    <scope>NUCLEOTIDE SEQUENCE</scope>
</reference>
<dbReference type="EMBL" id="CAJVPA010000166">
    <property type="protein sequence ID" value="CAG8365521.1"/>
    <property type="molecule type" value="Genomic_DNA"/>
</dbReference>
<evidence type="ECO:0000256" key="3">
    <source>
        <dbReference type="ARBA" id="ARBA00010790"/>
    </source>
</evidence>
<dbReference type="Gene3D" id="3.30.560.10">
    <property type="entry name" value="Glucose Oxidase, domain 3"/>
    <property type="match status" value="1"/>
</dbReference>
<keyword evidence="4" id="KW-0963">Cytoplasm</keyword>
<evidence type="ECO:0000256" key="8">
    <source>
        <dbReference type="PIRSR" id="PIRSR000137-2"/>
    </source>
</evidence>
<evidence type="ECO:0000259" key="10">
    <source>
        <dbReference type="PROSITE" id="PS00624"/>
    </source>
</evidence>
<feature type="binding site" evidence="8">
    <location>
        <begin position="580"/>
        <end position="581"/>
    </location>
    <ligand>
        <name>FAD</name>
        <dbReference type="ChEBI" id="CHEBI:57692"/>
    </ligand>
</feature>
<keyword evidence="8" id="KW-0285">Flavoprotein</keyword>
<dbReference type="GO" id="GO:0044550">
    <property type="term" value="P:secondary metabolite biosynthetic process"/>
    <property type="evidence" value="ECO:0007669"/>
    <property type="project" value="TreeGrafter"/>
</dbReference>
<keyword evidence="9" id="KW-0732">Signal</keyword>
<evidence type="ECO:0000256" key="4">
    <source>
        <dbReference type="ARBA" id="ARBA00022490"/>
    </source>
</evidence>
<protein>
    <recommendedName>
        <fullName evidence="10">Glucose-methanol-choline oxidoreductase N-terminal domain-containing protein</fullName>
    </recommendedName>
</protein>
<dbReference type="GO" id="GO:0016614">
    <property type="term" value="F:oxidoreductase activity, acting on CH-OH group of donors"/>
    <property type="evidence" value="ECO:0007669"/>
    <property type="project" value="InterPro"/>
</dbReference>
<feature type="signal peptide" evidence="9">
    <location>
        <begin position="1"/>
        <end position="20"/>
    </location>
</feature>
<evidence type="ECO:0000256" key="1">
    <source>
        <dbReference type="ARBA" id="ARBA00004191"/>
    </source>
</evidence>
<feature type="binding site" evidence="8">
    <location>
        <begin position="534"/>
        <end position="535"/>
    </location>
    <ligand>
        <name>FAD</name>
        <dbReference type="ChEBI" id="CHEBI:57692"/>
    </ligand>
</feature>
<dbReference type="SUPFAM" id="SSF51905">
    <property type="entry name" value="FAD/NAD(P)-binding domain"/>
    <property type="match status" value="1"/>
</dbReference>
<sequence>MLLQSITSLAIYFSVGAANAFKHQAIPLVDETYDYVVVGAGTGGSAIATRLAQNNRFRVALVEAGEHYELESLAAVPAADVLPVGSDPKTKSFIDWGFVTTSQSGANGRHIHYARGKCLGGSPTRESMNQWATIVKDSSYEFDSVLSFYKKSVDFTPPNVQLRASNATAGYDASAYTSGDGGPLQVSYSNFANPFSSWMKLGMQAIGISETQDFNTGSLIGAQYCASTIDPSTELRSSSETAFIQSIPPLSSITIYTGTLAEKIMFDKHKRATGVRVRGILGNAVTLSAQREVIISAGAFQSPQLLMLSGIGPSDTLKEHNIEVIADRPGVGQNMWDHPFFAPSYRVQLTTFTKLANIFLYTTIQLINAVLTKTGTVTNPIADFLGWEKIPVSLRALFPQSTKDSLALFPSDWPEAEYISAPAYIGNLSDPFRDQPKDGYEYGSILGVLITPSSRGNITLKSADITDLPLINPNWLDDPADQDLAVAIFKRTREAFQSEAMAPILIGEEYNPGLQIQSDAQILDWIQNNVMTLWHAACTCKMGTVDDPMAVVDSRARVFGVQGLRVVDASAFPFLPPGHPQSVVCQFLVTPISLCLILTTSIDMLAEKIAADIIEGS</sequence>
<evidence type="ECO:0000256" key="7">
    <source>
        <dbReference type="PIRSR" id="PIRSR000137-1"/>
    </source>
</evidence>
<dbReference type="GO" id="GO:0005737">
    <property type="term" value="C:cytoplasm"/>
    <property type="evidence" value="ECO:0007669"/>
    <property type="project" value="UniProtKB-SubCell"/>
</dbReference>
<name>A0A9W4J2A7_9EURO</name>
<evidence type="ECO:0000313" key="12">
    <source>
        <dbReference type="Proteomes" id="UP001152646"/>
    </source>
</evidence>
<keyword evidence="5" id="KW-0964">Secreted</keyword>
<comment type="caution">
    <text evidence="11">The sequence shown here is derived from an EMBL/GenBank/DDBJ whole genome shotgun (WGS) entry which is preliminary data.</text>
</comment>
<feature type="domain" description="Glucose-methanol-choline oxidoreductase N-terminal" evidence="10">
    <location>
        <begin position="298"/>
        <end position="312"/>
    </location>
</feature>
<accession>A0A9W4J2A7</accession>
<evidence type="ECO:0000313" key="11">
    <source>
        <dbReference type="EMBL" id="CAG8365521.1"/>
    </source>
</evidence>
<dbReference type="PROSITE" id="PS00624">
    <property type="entry name" value="GMC_OXRED_2"/>
    <property type="match status" value="1"/>
</dbReference>
<dbReference type="Pfam" id="PF05199">
    <property type="entry name" value="GMC_oxred_C"/>
    <property type="match status" value="1"/>
</dbReference>
<dbReference type="Proteomes" id="UP001152646">
    <property type="component" value="Unassembled WGS sequence"/>
</dbReference>
<dbReference type="InterPro" id="IPR012132">
    <property type="entry name" value="GMC_OxRdtase"/>
</dbReference>
<dbReference type="Pfam" id="PF00732">
    <property type="entry name" value="GMC_oxred_N"/>
    <property type="match status" value="1"/>
</dbReference>
<keyword evidence="5" id="KW-0134">Cell wall</keyword>
<dbReference type="Gene3D" id="3.50.50.60">
    <property type="entry name" value="FAD/NAD(P)-binding domain"/>
    <property type="match status" value="1"/>
</dbReference>
<feature type="chain" id="PRO_5040885838" description="Glucose-methanol-choline oxidoreductase N-terminal domain-containing protein" evidence="9">
    <location>
        <begin position="21"/>
        <end position="617"/>
    </location>
</feature>
<evidence type="ECO:0000256" key="2">
    <source>
        <dbReference type="ARBA" id="ARBA00004496"/>
    </source>
</evidence>
<comment type="cofactor">
    <cofactor evidence="8">
        <name>FAD</name>
        <dbReference type="ChEBI" id="CHEBI:57692"/>
    </cofactor>
</comment>
<comment type="similarity">
    <text evidence="3">Belongs to the GMC oxidoreductase family.</text>
</comment>
<keyword evidence="6" id="KW-0325">Glycoprotein</keyword>
<dbReference type="InterPro" id="IPR036188">
    <property type="entry name" value="FAD/NAD-bd_sf"/>
</dbReference>
<evidence type="ECO:0000256" key="6">
    <source>
        <dbReference type="ARBA" id="ARBA00023180"/>
    </source>
</evidence>
<organism evidence="11 12">
    <name type="scientific">Penicillium salamii</name>
    <dbReference type="NCBI Taxonomy" id="1612424"/>
    <lineage>
        <taxon>Eukaryota</taxon>
        <taxon>Fungi</taxon>
        <taxon>Dikarya</taxon>
        <taxon>Ascomycota</taxon>
        <taxon>Pezizomycotina</taxon>
        <taxon>Eurotiomycetes</taxon>
        <taxon>Eurotiomycetidae</taxon>
        <taxon>Eurotiales</taxon>
        <taxon>Aspergillaceae</taxon>
        <taxon>Penicillium</taxon>
    </lineage>
</organism>
<dbReference type="OrthoDB" id="269227at2759"/>
<dbReference type="InterPro" id="IPR000172">
    <property type="entry name" value="GMC_OxRdtase_N"/>
</dbReference>
<feature type="active site" description="Proton acceptor" evidence="7">
    <location>
        <position position="579"/>
    </location>
</feature>
<proteinExistence type="inferred from homology"/>
<keyword evidence="8" id="KW-0274">FAD</keyword>
<dbReference type="InterPro" id="IPR007867">
    <property type="entry name" value="GMC_OxRtase_C"/>
</dbReference>
<dbReference type="PANTHER" id="PTHR11552:SF138">
    <property type="entry name" value="DEHYDROGENASE PKFF-RELATED"/>
    <property type="match status" value="1"/>
</dbReference>
<dbReference type="PANTHER" id="PTHR11552">
    <property type="entry name" value="GLUCOSE-METHANOL-CHOLINE GMC OXIDOREDUCTASE"/>
    <property type="match status" value="1"/>
</dbReference>
<gene>
    <name evidence="11" type="ORF">PSALAMII_LOCUS4327</name>
</gene>
<dbReference type="AlphaFoldDB" id="A0A9W4J2A7"/>
<comment type="subcellular location">
    <subcellularLocation>
        <location evidence="2">Cytoplasm</location>
    </subcellularLocation>
    <subcellularLocation>
        <location evidence="1">Secreted</location>
        <location evidence="1">Cell wall</location>
    </subcellularLocation>
</comment>
<dbReference type="PIRSF" id="PIRSF000137">
    <property type="entry name" value="Alcohol_oxidase"/>
    <property type="match status" value="1"/>
</dbReference>